<protein>
    <submittedName>
        <fullName evidence="1">Uncharacterized protein</fullName>
    </submittedName>
</protein>
<dbReference type="Proteomes" id="UP001732700">
    <property type="component" value="Chromosome 5D"/>
</dbReference>
<organism evidence="1 2">
    <name type="scientific">Avena sativa</name>
    <name type="common">Oat</name>
    <dbReference type="NCBI Taxonomy" id="4498"/>
    <lineage>
        <taxon>Eukaryota</taxon>
        <taxon>Viridiplantae</taxon>
        <taxon>Streptophyta</taxon>
        <taxon>Embryophyta</taxon>
        <taxon>Tracheophyta</taxon>
        <taxon>Spermatophyta</taxon>
        <taxon>Magnoliopsida</taxon>
        <taxon>Liliopsida</taxon>
        <taxon>Poales</taxon>
        <taxon>Poaceae</taxon>
        <taxon>BOP clade</taxon>
        <taxon>Pooideae</taxon>
        <taxon>Poodae</taxon>
        <taxon>Poeae</taxon>
        <taxon>Poeae Chloroplast Group 1 (Aveneae type)</taxon>
        <taxon>Aveninae</taxon>
        <taxon>Avena</taxon>
    </lineage>
</organism>
<reference evidence="1" key="1">
    <citation type="submission" date="2021-05" db="EMBL/GenBank/DDBJ databases">
        <authorList>
            <person name="Scholz U."/>
            <person name="Mascher M."/>
            <person name="Fiebig A."/>
        </authorList>
    </citation>
    <scope>NUCLEOTIDE SEQUENCE [LARGE SCALE GENOMIC DNA]</scope>
</reference>
<name>A0ACD5YIE0_AVESA</name>
<accession>A0ACD5YIE0</accession>
<evidence type="ECO:0000313" key="2">
    <source>
        <dbReference type="Proteomes" id="UP001732700"/>
    </source>
</evidence>
<sequence length="425" mass="48320">MVRKSSRVSAQQPPPAAAQELPQVTTTEHATAVPRPGVDVSPIQAPAADKQPWNPGAAAYDFFSPTMDWGVDSRPQGGFVSYLRSPSGFPLPQQLPNQQAMFQNVHYAGGSSHYPFVPPRPSVVTRNPSPLIPKPSMHHLFHDDPSMWKVVRRMETLELRSDLHGLQRRMKDCDQYWGDVTRVFNSTTPKNRTREVKQAKDHWHCLNKLVYQFQCSWTKASAIYASGQSDIQLLEKAHAFYESDYKAKFHHMDCWRAINTDTKWLTYNEWLEQTKKRKTSEPGENGKNTPSPIDVDDIDRPIGTRAAKAERNGKGKSKEAATDMELLEKLVATQEEAKRTRRDMIEMQQRCSTEKLETARLSAETARLSALAAKDTMEAKKQEKEAEMMKAYTALLMQDTIGMTDEMKNEHVKTLKVMREKLFGV</sequence>
<proteinExistence type="predicted"/>
<keyword evidence="2" id="KW-1185">Reference proteome</keyword>
<evidence type="ECO:0000313" key="1">
    <source>
        <dbReference type="EnsemblPlants" id="AVESA.00010b.r2.5DG0975080.1.CDS"/>
    </source>
</evidence>
<dbReference type="EnsemblPlants" id="AVESA.00010b.r2.5DG0975080.1">
    <property type="protein sequence ID" value="AVESA.00010b.r2.5DG0975080.1.CDS"/>
    <property type="gene ID" value="AVESA.00010b.r2.5DG0975080"/>
</dbReference>
<reference evidence="1" key="2">
    <citation type="submission" date="2025-09" db="UniProtKB">
        <authorList>
            <consortium name="EnsemblPlants"/>
        </authorList>
    </citation>
    <scope>IDENTIFICATION</scope>
</reference>